<dbReference type="PANTHER" id="PTHR24094">
    <property type="entry name" value="SECRETED PROTEIN"/>
    <property type="match status" value="1"/>
</dbReference>
<evidence type="ECO:0000313" key="3">
    <source>
        <dbReference type="Proteomes" id="UP000199213"/>
    </source>
</evidence>
<dbReference type="Proteomes" id="UP000199213">
    <property type="component" value="Unassembled WGS sequence"/>
</dbReference>
<dbReference type="EMBL" id="FNFM01000002">
    <property type="protein sequence ID" value="SDJ87285.1"/>
    <property type="molecule type" value="Genomic_DNA"/>
</dbReference>
<dbReference type="PROSITE" id="PS51257">
    <property type="entry name" value="PROKAR_LIPOPROTEIN"/>
    <property type="match status" value="1"/>
</dbReference>
<evidence type="ECO:0000259" key="1">
    <source>
        <dbReference type="Pfam" id="PF07510"/>
    </source>
</evidence>
<accession>A0A1G8XBK2</accession>
<gene>
    <name evidence="2" type="ORF">SAMN04487820_102465</name>
</gene>
<dbReference type="RefSeq" id="WP_092626724.1">
    <property type="nucleotide sequence ID" value="NZ_FNFM01000002.1"/>
</dbReference>
<reference evidence="3" key="1">
    <citation type="submission" date="2016-10" db="EMBL/GenBank/DDBJ databases">
        <authorList>
            <person name="Varghese N."/>
            <person name="Submissions S."/>
        </authorList>
    </citation>
    <scope>NUCLEOTIDE SEQUENCE [LARGE SCALE GENOMIC DNA]</scope>
    <source>
        <strain evidence="3">DSM 45460</strain>
    </source>
</reference>
<protein>
    <recommendedName>
        <fullName evidence="1">GmrSD restriction endonucleases C-terminal domain-containing protein</fullName>
    </recommendedName>
</protein>
<dbReference type="InterPro" id="IPR011089">
    <property type="entry name" value="GmrSD_C"/>
</dbReference>
<name>A0A1G8XBK2_ACTMZ</name>
<dbReference type="OrthoDB" id="5196645at2"/>
<organism evidence="2 3">
    <name type="scientific">Actinopolyspora mzabensis</name>
    <dbReference type="NCBI Taxonomy" id="995066"/>
    <lineage>
        <taxon>Bacteria</taxon>
        <taxon>Bacillati</taxon>
        <taxon>Actinomycetota</taxon>
        <taxon>Actinomycetes</taxon>
        <taxon>Actinopolysporales</taxon>
        <taxon>Actinopolysporaceae</taxon>
        <taxon>Actinopolyspora</taxon>
    </lineage>
</organism>
<proteinExistence type="predicted"/>
<keyword evidence="3" id="KW-1185">Reference proteome</keyword>
<dbReference type="AlphaFoldDB" id="A0A1G8XBK2"/>
<evidence type="ECO:0000313" key="2">
    <source>
        <dbReference type="EMBL" id="SDJ87285.1"/>
    </source>
</evidence>
<dbReference type="PANTHER" id="PTHR24094:SF15">
    <property type="entry name" value="AMP-DEPENDENT SYNTHETASE_LIGASE DOMAIN-CONTAINING PROTEIN-RELATED"/>
    <property type="match status" value="1"/>
</dbReference>
<sequence length="218" mass="24059">MPVERTLRTATAVLPVLVVLGCATLTPTEETDSTAGPPGAPDTARAEEMLGDLRTAREGSMDGYDRDEFPHWDEAEGENCNVRERVLIRDGENVRTGSDCYPTSGTWDSPYDDGSWSDPSELDIDHMVPLAAAWRSGASDWTRKKRERFANDLSGPQLLAVTDNVNQSKGDDTPDEWLPPDESFHCEYASSWIGTKHNWELSVTEAERTALRGVLDGC</sequence>
<feature type="domain" description="GmrSD restriction endonucleases C-terminal" evidence="1">
    <location>
        <begin position="100"/>
        <end position="212"/>
    </location>
</feature>
<dbReference type="Pfam" id="PF07510">
    <property type="entry name" value="GmrSD_C"/>
    <property type="match status" value="1"/>
</dbReference>